<dbReference type="PATRIC" id="fig|50340.43.peg.4958"/>
<organism evidence="1 2">
    <name type="scientific">Pseudomonas asplenii</name>
    <dbReference type="NCBI Taxonomy" id="53407"/>
    <lineage>
        <taxon>Bacteria</taxon>
        <taxon>Pseudomonadati</taxon>
        <taxon>Pseudomonadota</taxon>
        <taxon>Gammaproteobacteria</taxon>
        <taxon>Pseudomonadales</taxon>
        <taxon>Pseudomonadaceae</taxon>
        <taxon>Pseudomonas</taxon>
    </lineage>
</organism>
<accession>A0A0M9GBN8</accession>
<gene>
    <name evidence="1" type="ORF">PF66_06331</name>
</gene>
<reference evidence="1 2" key="1">
    <citation type="journal article" date="2015" name="PLoS ONE">
        <title>Rice-Infecting Pseudomonas Genomes Are Highly Accessorized and Harbor Multiple Putative Virulence Mechanisms to Cause Sheath Brown Rot.</title>
        <authorList>
            <person name="Quibod I.L."/>
            <person name="Grande G."/>
            <person name="Oreiro E.G."/>
            <person name="Borja F.N."/>
            <person name="Dossa G.S."/>
            <person name="Mauleon R."/>
            <person name="Cruz C.V."/>
            <person name="Oliva R."/>
        </authorList>
    </citation>
    <scope>NUCLEOTIDE SEQUENCE [LARGE SCALE GENOMIC DNA]</scope>
    <source>
        <strain evidence="1 2">IRRI 6609</strain>
    </source>
</reference>
<proteinExistence type="predicted"/>
<sequence>MVELAHFEWVKTVLQQSEDEPLVPGDVDSLLERPLQL</sequence>
<protein>
    <submittedName>
        <fullName evidence="1">Uncharacterized protein</fullName>
    </submittedName>
</protein>
<comment type="caution">
    <text evidence="1">The sequence shown here is derived from an EMBL/GenBank/DDBJ whole genome shotgun (WGS) entry which is preliminary data.</text>
</comment>
<dbReference type="Proteomes" id="UP000037931">
    <property type="component" value="Unassembled WGS sequence"/>
</dbReference>
<evidence type="ECO:0000313" key="2">
    <source>
        <dbReference type="Proteomes" id="UP000037931"/>
    </source>
</evidence>
<dbReference type="AlphaFoldDB" id="A0A0M9GBN8"/>
<keyword evidence="2" id="KW-1185">Reference proteome</keyword>
<dbReference type="EMBL" id="JSYZ01000045">
    <property type="protein sequence ID" value="KPA87162.1"/>
    <property type="molecule type" value="Genomic_DNA"/>
</dbReference>
<name>A0A0M9GBN8_9PSED</name>
<evidence type="ECO:0000313" key="1">
    <source>
        <dbReference type="EMBL" id="KPA87162.1"/>
    </source>
</evidence>